<protein>
    <submittedName>
        <fullName evidence="1">Uncharacterized protein</fullName>
    </submittedName>
</protein>
<evidence type="ECO:0000313" key="1">
    <source>
        <dbReference type="EnsemblPlants" id="MELO3C033333.2.1"/>
    </source>
</evidence>
<organism evidence="1">
    <name type="scientific">Cucumis melo</name>
    <name type="common">Muskmelon</name>
    <dbReference type="NCBI Taxonomy" id="3656"/>
    <lineage>
        <taxon>Eukaryota</taxon>
        <taxon>Viridiplantae</taxon>
        <taxon>Streptophyta</taxon>
        <taxon>Embryophyta</taxon>
        <taxon>Tracheophyta</taxon>
        <taxon>Spermatophyta</taxon>
        <taxon>Magnoliopsida</taxon>
        <taxon>eudicotyledons</taxon>
        <taxon>Gunneridae</taxon>
        <taxon>Pentapetalae</taxon>
        <taxon>rosids</taxon>
        <taxon>fabids</taxon>
        <taxon>Cucurbitales</taxon>
        <taxon>Cucurbitaceae</taxon>
        <taxon>Benincaseae</taxon>
        <taxon>Cucumis</taxon>
    </lineage>
</organism>
<dbReference type="Gramene" id="MELO3C033333.2.1">
    <property type="protein sequence ID" value="MELO3C033333.2.1"/>
    <property type="gene ID" value="MELO3C033333.2"/>
</dbReference>
<dbReference type="AlphaFoldDB" id="A0A9I9EG67"/>
<reference evidence="1" key="1">
    <citation type="submission" date="2023-03" db="UniProtKB">
        <authorList>
            <consortium name="EnsemblPlants"/>
        </authorList>
    </citation>
    <scope>IDENTIFICATION</scope>
</reference>
<accession>A0A9I9EG67</accession>
<proteinExistence type="predicted"/>
<dbReference type="EnsemblPlants" id="MELO3C033333.2.1">
    <property type="protein sequence ID" value="MELO3C033333.2.1"/>
    <property type="gene ID" value="MELO3C033333.2"/>
</dbReference>
<name>A0A9I9EG67_CUCME</name>
<sequence>MVLKKWKNSVAQFFLQQSQPLPEGPKSPIYKEFTCKVACACKEVTLLGLNYLHSNIPTIGCMEEAKYQQCIFKVSCIIIIKNNYLRLNFRSTGKNQEYFTTSTRLCNEPQIWNYTIVSRTNIAFNHVYTLNVCVPSVHFFDVILMQRYVAVWPTRRGTQSIYGRRQWSHVSLIASWTWLTWREGGRWRSDNVTFRPGYLPQLVRMMGERMPGCTLTSITVIESKTKLLKRTIMAIVEIQGPTCSGFG</sequence>